<dbReference type="EMBL" id="JALLAZ020001007">
    <property type="protein sequence ID" value="KAL3782632.1"/>
    <property type="molecule type" value="Genomic_DNA"/>
</dbReference>
<organism evidence="2 3">
    <name type="scientific">Stephanodiscus triporus</name>
    <dbReference type="NCBI Taxonomy" id="2934178"/>
    <lineage>
        <taxon>Eukaryota</taxon>
        <taxon>Sar</taxon>
        <taxon>Stramenopiles</taxon>
        <taxon>Ochrophyta</taxon>
        <taxon>Bacillariophyta</taxon>
        <taxon>Coscinodiscophyceae</taxon>
        <taxon>Thalassiosirophycidae</taxon>
        <taxon>Stephanodiscales</taxon>
        <taxon>Stephanodiscaceae</taxon>
        <taxon>Stephanodiscus</taxon>
    </lineage>
</organism>
<feature type="compositionally biased region" description="Basic residues" evidence="1">
    <location>
        <begin position="85"/>
        <end position="103"/>
    </location>
</feature>
<feature type="region of interest" description="Disordered" evidence="1">
    <location>
        <begin position="1"/>
        <end position="22"/>
    </location>
</feature>
<dbReference type="Proteomes" id="UP001530315">
    <property type="component" value="Unassembled WGS sequence"/>
</dbReference>
<feature type="non-terminal residue" evidence="2">
    <location>
        <position position="1"/>
    </location>
</feature>
<evidence type="ECO:0000256" key="1">
    <source>
        <dbReference type="SAM" id="MobiDB-lite"/>
    </source>
</evidence>
<protein>
    <submittedName>
        <fullName evidence="2">Uncharacterized protein</fullName>
    </submittedName>
</protein>
<feature type="region of interest" description="Disordered" evidence="1">
    <location>
        <begin position="39"/>
        <end position="107"/>
    </location>
</feature>
<comment type="caution">
    <text evidence="2">The sequence shown here is derived from an EMBL/GenBank/DDBJ whole genome shotgun (WGS) entry which is preliminary data.</text>
</comment>
<gene>
    <name evidence="2" type="ORF">ACHAW5_001776</name>
</gene>
<reference evidence="2 3" key="1">
    <citation type="submission" date="2024-10" db="EMBL/GenBank/DDBJ databases">
        <title>Updated reference genomes for cyclostephanoid diatoms.</title>
        <authorList>
            <person name="Roberts W.R."/>
            <person name="Alverson A.J."/>
        </authorList>
    </citation>
    <scope>NUCLEOTIDE SEQUENCE [LARGE SCALE GENOMIC DNA]</scope>
    <source>
        <strain evidence="2 3">AJA276-08</strain>
    </source>
</reference>
<sequence length="330" mass="37383">GVLLSSRIRHRRRRRQNDDDDVLPFGLLSRRRRFLRGRSRERRGGRRGVGEIDRNASGEYDGDGVGRLPLSSWGRDDDSDSDRQRRGRGGRNRSRRGRRRRRSRNDDDDRLGPFRRWAHERAGVRVPRINVRFDPVTVLKIRKSWHGVLPWAVIRVGADLETHRLGMGAWRLRGCLSSGAGGVHEVVAIFGRRYAMYVVLFSANRPFVATSLPPFPRSVGTRFNLRASYDLSSRRMSARFGFRAENADSSVASSDRPMFGRRGFSIVPIIPLDGDGRLLLEVRTNIELPVLEFVIGADFNGASDDGRSLEMGIGGDVDVEVEEVNLIFSF</sequence>
<evidence type="ECO:0000313" key="3">
    <source>
        <dbReference type="Proteomes" id="UP001530315"/>
    </source>
</evidence>
<name>A0ABD3P4F2_9STRA</name>
<accession>A0ABD3P4F2</accession>
<dbReference type="AlphaFoldDB" id="A0ABD3P4F2"/>
<evidence type="ECO:0000313" key="2">
    <source>
        <dbReference type="EMBL" id="KAL3782632.1"/>
    </source>
</evidence>
<keyword evidence="3" id="KW-1185">Reference proteome</keyword>
<proteinExistence type="predicted"/>